<feature type="domain" description="DHHA1" evidence="2">
    <location>
        <begin position="239"/>
        <end position="306"/>
    </location>
</feature>
<dbReference type="GO" id="GO:0003676">
    <property type="term" value="F:nucleic acid binding"/>
    <property type="evidence" value="ECO:0007669"/>
    <property type="project" value="InterPro"/>
</dbReference>
<dbReference type="AlphaFoldDB" id="A0A7C4AS15"/>
<dbReference type="SUPFAM" id="SSF64182">
    <property type="entry name" value="DHH phosphoesterases"/>
    <property type="match status" value="1"/>
</dbReference>
<feature type="domain" description="DDH" evidence="1">
    <location>
        <begin position="17"/>
        <end position="157"/>
    </location>
</feature>
<name>A0A7C4AS15_9BACT</name>
<dbReference type="Pfam" id="PF02272">
    <property type="entry name" value="DHHA1"/>
    <property type="match status" value="1"/>
</dbReference>
<dbReference type="Gene3D" id="3.10.310.30">
    <property type="match status" value="1"/>
</dbReference>
<reference evidence="3" key="1">
    <citation type="journal article" date="2020" name="mSystems">
        <title>Genome- and Community-Level Interaction Insights into Carbon Utilization and Element Cycling Functions of Hydrothermarchaeota in Hydrothermal Sediment.</title>
        <authorList>
            <person name="Zhou Z."/>
            <person name="Liu Y."/>
            <person name="Xu W."/>
            <person name="Pan J."/>
            <person name="Luo Z.H."/>
            <person name="Li M."/>
        </authorList>
    </citation>
    <scope>NUCLEOTIDE SEQUENCE [LARGE SCALE GENOMIC DNA]</scope>
    <source>
        <strain evidence="3">SpSt-769</strain>
    </source>
</reference>
<dbReference type="InterPro" id="IPR001667">
    <property type="entry name" value="DDH_dom"/>
</dbReference>
<evidence type="ECO:0000259" key="1">
    <source>
        <dbReference type="Pfam" id="PF01368"/>
    </source>
</evidence>
<dbReference type="Gene3D" id="3.90.1640.10">
    <property type="entry name" value="inorganic pyrophosphatase (n-terminal core)"/>
    <property type="match status" value="1"/>
</dbReference>
<dbReference type="Pfam" id="PF01368">
    <property type="entry name" value="DHH"/>
    <property type="match status" value="1"/>
</dbReference>
<dbReference type="InterPro" id="IPR051319">
    <property type="entry name" value="Oligoribo/pAp-PDE_c-di-AMP_PDE"/>
</dbReference>
<evidence type="ECO:0000313" key="3">
    <source>
        <dbReference type="EMBL" id="HGH61043.1"/>
    </source>
</evidence>
<dbReference type="PANTHER" id="PTHR47618">
    <property type="entry name" value="BIFUNCTIONAL OLIGORIBONUCLEASE AND PAP PHOSPHATASE NRNA"/>
    <property type="match status" value="1"/>
</dbReference>
<protein>
    <submittedName>
        <fullName evidence="3">Bifunctional oligoribonuclease/PAP phosphatase NrnA</fullName>
    </submittedName>
</protein>
<gene>
    <name evidence="3" type="ORF">ENV54_07075</name>
</gene>
<evidence type="ECO:0000259" key="2">
    <source>
        <dbReference type="Pfam" id="PF02272"/>
    </source>
</evidence>
<dbReference type="InterPro" id="IPR038763">
    <property type="entry name" value="DHH_sf"/>
</dbReference>
<organism evidence="3">
    <name type="scientific">Desulfomonile tiedjei</name>
    <dbReference type="NCBI Taxonomy" id="2358"/>
    <lineage>
        <taxon>Bacteria</taxon>
        <taxon>Pseudomonadati</taxon>
        <taxon>Thermodesulfobacteriota</taxon>
        <taxon>Desulfomonilia</taxon>
        <taxon>Desulfomonilales</taxon>
        <taxon>Desulfomonilaceae</taxon>
        <taxon>Desulfomonile</taxon>
    </lineage>
</organism>
<accession>A0A7C4AS15</accession>
<dbReference type="PANTHER" id="PTHR47618:SF1">
    <property type="entry name" value="BIFUNCTIONAL OLIGORIBONUCLEASE AND PAP PHOSPHATASE NRNA"/>
    <property type="match status" value="1"/>
</dbReference>
<dbReference type="InterPro" id="IPR003156">
    <property type="entry name" value="DHHA1_dom"/>
</dbReference>
<proteinExistence type="predicted"/>
<comment type="caution">
    <text evidence="3">The sequence shown here is derived from an EMBL/GenBank/DDBJ whole genome shotgun (WGS) entry which is preliminary data.</text>
</comment>
<dbReference type="EMBL" id="DTGT01000219">
    <property type="protein sequence ID" value="HGH61043.1"/>
    <property type="molecule type" value="Genomic_DNA"/>
</dbReference>
<sequence length="330" mass="36763">MTQTSNIAAVLREGDRFAVLSHINPDGDAVGSVLGMYAALKEMGKQAWALTDEPFPEMYEFLPGCREAMTKEACKKIVPDWIICLDVASEKRTSVDVHGMRQRARLINIDHHITNNGYGDVNLVEPQATSTAELVYRVLKEMGCPLSVDVAKCLYTGLITDTGCFRFSGVREHTMRLAAELLSPGLDSYQITRYLYEEYPIHRMELERLLLSRVELKVNGILAMSHLHYKEFEALGAAMSDGENLVDRLRENRGVEVGVLLTQVSEDTVRASFRSKDLIDVSAIAAVFGGGGHRRAAGLRSKLPMDELKNRIILEVQRTYSGSQKQSRIG</sequence>